<reference evidence="3" key="1">
    <citation type="journal article" date="2019" name="Int. J. Syst. Evol. Microbiol.">
        <title>The Global Catalogue of Microorganisms (GCM) 10K type strain sequencing project: providing services to taxonomists for standard genome sequencing and annotation.</title>
        <authorList>
            <consortium name="The Broad Institute Genomics Platform"/>
            <consortium name="The Broad Institute Genome Sequencing Center for Infectious Disease"/>
            <person name="Wu L."/>
            <person name="Ma J."/>
        </authorList>
    </citation>
    <scope>NUCLEOTIDE SEQUENCE [LARGE SCALE GENOMIC DNA]</scope>
    <source>
        <strain evidence="3">JCM 18715</strain>
    </source>
</reference>
<accession>A0ABP9QQ66</accession>
<sequence length="297" mass="30210">MNKKIFLAAIVAAVSASLANTANAVGTDVVSGSENILGHYYVPNLGASSAVYGTDVSAFADKCDAQSMLLCQTSGGYVDGYHVAGNVSSNTLFVGAASGFGGLEASLGGPSYSGSRYYATVLNDGATSKSYGFNFSLTGALILDFVGSGEPSFVDQQILINVNGSNVWNSSHRLSGNGATAPELAALGDQPVDPLTAIYAGTPAAGKTVFTLNYTGYVELATLAPGESFTFEYAVLSNAGVYPLGYNYNELEGNAGGAVSLLSSSFGITTAVPESSGLAMLLAGFGLLGLMARRRLG</sequence>
<gene>
    <name evidence="2" type="ORF">GCM10025770_20620</name>
</gene>
<dbReference type="Proteomes" id="UP001500547">
    <property type="component" value="Unassembled WGS sequence"/>
</dbReference>
<name>A0ABP9QQ66_9RHOO</name>
<comment type="caution">
    <text evidence="2">The sequence shown here is derived from an EMBL/GenBank/DDBJ whole genome shotgun (WGS) entry which is preliminary data.</text>
</comment>
<evidence type="ECO:0000256" key="1">
    <source>
        <dbReference type="SAM" id="SignalP"/>
    </source>
</evidence>
<proteinExistence type="predicted"/>
<organism evidence="2 3">
    <name type="scientific">Viridibacterium curvum</name>
    <dbReference type="NCBI Taxonomy" id="1101404"/>
    <lineage>
        <taxon>Bacteria</taxon>
        <taxon>Pseudomonadati</taxon>
        <taxon>Pseudomonadota</taxon>
        <taxon>Betaproteobacteria</taxon>
        <taxon>Rhodocyclales</taxon>
        <taxon>Rhodocyclaceae</taxon>
        <taxon>Viridibacterium</taxon>
    </lineage>
</organism>
<evidence type="ECO:0000313" key="3">
    <source>
        <dbReference type="Proteomes" id="UP001500547"/>
    </source>
</evidence>
<protein>
    <recommendedName>
        <fullName evidence="4">PEP-CTERM protein-sorting domain-containing protein</fullName>
    </recommendedName>
</protein>
<feature type="signal peptide" evidence="1">
    <location>
        <begin position="1"/>
        <end position="24"/>
    </location>
</feature>
<evidence type="ECO:0008006" key="4">
    <source>
        <dbReference type="Google" id="ProtNLM"/>
    </source>
</evidence>
<keyword evidence="1" id="KW-0732">Signal</keyword>
<feature type="chain" id="PRO_5047046146" description="PEP-CTERM protein-sorting domain-containing protein" evidence="1">
    <location>
        <begin position="25"/>
        <end position="297"/>
    </location>
</feature>
<dbReference type="EMBL" id="BAABLD010000008">
    <property type="protein sequence ID" value="GAA5165314.1"/>
    <property type="molecule type" value="Genomic_DNA"/>
</dbReference>
<dbReference type="RefSeq" id="WP_345532857.1">
    <property type="nucleotide sequence ID" value="NZ_BAABLD010000008.1"/>
</dbReference>
<evidence type="ECO:0000313" key="2">
    <source>
        <dbReference type="EMBL" id="GAA5165314.1"/>
    </source>
</evidence>
<keyword evidence="3" id="KW-1185">Reference proteome</keyword>